<dbReference type="AlphaFoldDB" id="A0A419EYZ7"/>
<dbReference type="SMART" id="SM00421">
    <property type="entry name" value="HTH_LUXR"/>
    <property type="match status" value="1"/>
</dbReference>
<accession>A0A419EYZ7</accession>
<dbReference type="InterPro" id="IPR011006">
    <property type="entry name" value="CheY-like_superfamily"/>
</dbReference>
<dbReference type="EMBL" id="QZKI01000070">
    <property type="protein sequence ID" value="RJP70464.1"/>
    <property type="molecule type" value="Genomic_DNA"/>
</dbReference>
<evidence type="ECO:0000256" key="3">
    <source>
        <dbReference type="PROSITE-ProRule" id="PRU00169"/>
    </source>
</evidence>
<dbReference type="SUPFAM" id="SSF52172">
    <property type="entry name" value="CheY-like"/>
    <property type="match status" value="1"/>
</dbReference>
<dbReference type="GO" id="GO:0003677">
    <property type="term" value="F:DNA binding"/>
    <property type="evidence" value="ECO:0007669"/>
    <property type="project" value="UniProtKB-KW"/>
</dbReference>
<dbReference type="GO" id="GO:0000160">
    <property type="term" value="P:phosphorelay signal transduction system"/>
    <property type="evidence" value="ECO:0007669"/>
    <property type="project" value="InterPro"/>
</dbReference>
<dbReference type="PROSITE" id="PS50110">
    <property type="entry name" value="RESPONSE_REGULATORY"/>
    <property type="match status" value="1"/>
</dbReference>
<dbReference type="Pfam" id="PF00196">
    <property type="entry name" value="GerE"/>
    <property type="match status" value="1"/>
</dbReference>
<dbReference type="SMART" id="SM00448">
    <property type="entry name" value="REC"/>
    <property type="match status" value="1"/>
</dbReference>
<organism evidence="6 7">
    <name type="scientific">Candidatus Abyssobacteria bacterium SURF_17</name>
    <dbReference type="NCBI Taxonomy" id="2093361"/>
    <lineage>
        <taxon>Bacteria</taxon>
        <taxon>Pseudomonadati</taxon>
        <taxon>Candidatus Hydrogenedentota</taxon>
        <taxon>Candidatus Abyssobacteria</taxon>
    </lineage>
</organism>
<sequence>MPRIRVLLVEDNRLLREGITKMLNAEADMKVVSSSGNGDVLEKAKKLIPDVVLLDLGLRSQNSLKVARSVRDQFPQAHVVVMDLIPTHADVVEFVRAGVAGFILKDATFHDFLHTIRTVTKGAKVLPPPMTDSLFSQIVEHAIQGGHAKRLISAVRMTSREQEVIAHIAAGKSNKEIARELNIAVYTVKSHVHNILEKLALSTRLELASFAHAQGTNKEAPIPPPSDRE</sequence>
<dbReference type="Proteomes" id="UP000285961">
    <property type="component" value="Unassembled WGS sequence"/>
</dbReference>
<dbReference type="SUPFAM" id="SSF46894">
    <property type="entry name" value="C-terminal effector domain of the bipartite response regulators"/>
    <property type="match status" value="1"/>
</dbReference>
<protein>
    <submittedName>
        <fullName evidence="6">DNA-binding response regulator</fullName>
    </submittedName>
</protein>
<evidence type="ECO:0000256" key="2">
    <source>
        <dbReference type="ARBA" id="ARBA00023125"/>
    </source>
</evidence>
<evidence type="ECO:0000313" key="6">
    <source>
        <dbReference type="EMBL" id="RJP70464.1"/>
    </source>
</evidence>
<feature type="domain" description="HTH luxR-type" evidence="4">
    <location>
        <begin position="150"/>
        <end position="215"/>
    </location>
</feature>
<evidence type="ECO:0000256" key="1">
    <source>
        <dbReference type="ARBA" id="ARBA00022553"/>
    </source>
</evidence>
<keyword evidence="2 6" id="KW-0238">DNA-binding</keyword>
<evidence type="ECO:0000259" key="4">
    <source>
        <dbReference type="PROSITE" id="PS50043"/>
    </source>
</evidence>
<dbReference type="Gene3D" id="3.40.50.2300">
    <property type="match status" value="1"/>
</dbReference>
<feature type="domain" description="Response regulatory" evidence="5">
    <location>
        <begin position="5"/>
        <end position="120"/>
    </location>
</feature>
<dbReference type="InterPro" id="IPR000792">
    <property type="entry name" value="Tscrpt_reg_LuxR_C"/>
</dbReference>
<comment type="caution">
    <text evidence="6">The sequence shown here is derived from an EMBL/GenBank/DDBJ whole genome shotgun (WGS) entry which is preliminary data.</text>
</comment>
<dbReference type="CDD" id="cd17535">
    <property type="entry name" value="REC_NarL-like"/>
    <property type="match status" value="1"/>
</dbReference>
<reference evidence="6 7" key="1">
    <citation type="journal article" date="2017" name="ISME J.">
        <title>Energy and carbon metabolisms in a deep terrestrial subsurface fluid microbial community.</title>
        <authorList>
            <person name="Momper L."/>
            <person name="Jungbluth S.P."/>
            <person name="Lee M.D."/>
            <person name="Amend J.P."/>
        </authorList>
    </citation>
    <scope>NUCLEOTIDE SEQUENCE [LARGE SCALE GENOMIC DNA]</scope>
    <source>
        <strain evidence="6">SURF_17</strain>
    </source>
</reference>
<dbReference type="InterPro" id="IPR058245">
    <property type="entry name" value="NreC/VraR/RcsB-like_REC"/>
</dbReference>
<proteinExistence type="predicted"/>
<dbReference type="InterPro" id="IPR016032">
    <property type="entry name" value="Sig_transdc_resp-reg_C-effctor"/>
</dbReference>
<gene>
    <name evidence="6" type="ORF">C4532_09245</name>
</gene>
<evidence type="ECO:0000313" key="7">
    <source>
        <dbReference type="Proteomes" id="UP000285961"/>
    </source>
</evidence>
<dbReference type="InterPro" id="IPR039420">
    <property type="entry name" value="WalR-like"/>
</dbReference>
<dbReference type="PROSITE" id="PS50043">
    <property type="entry name" value="HTH_LUXR_2"/>
    <property type="match status" value="1"/>
</dbReference>
<dbReference type="Pfam" id="PF00072">
    <property type="entry name" value="Response_reg"/>
    <property type="match status" value="1"/>
</dbReference>
<dbReference type="GO" id="GO:0006355">
    <property type="term" value="P:regulation of DNA-templated transcription"/>
    <property type="evidence" value="ECO:0007669"/>
    <property type="project" value="InterPro"/>
</dbReference>
<feature type="modified residue" description="4-aspartylphosphate" evidence="3">
    <location>
        <position position="55"/>
    </location>
</feature>
<dbReference type="PRINTS" id="PR00038">
    <property type="entry name" value="HTHLUXR"/>
</dbReference>
<dbReference type="PANTHER" id="PTHR43214">
    <property type="entry name" value="TWO-COMPONENT RESPONSE REGULATOR"/>
    <property type="match status" value="1"/>
</dbReference>
<dbReference type="InterPro" id="IPR001789">
    <property type="entry name" value="Sig_transdc_resp-reg_receiver"/>
</dbReference>
<dbReference type="CDD" id="cd06170">
    <property type="entry name" value="LuxR_C_like"/>
    <property type="match status" value="1"/>
</dbReference>
<evidence type="ECO:0000259" key="5">
    <source>
        <dbReference type="PROSITE" id="PS50110"/>
    </source>
</evidence>
<keyword evidence="1 3" id="KW-0597">Phosphoprotein</keyword>
<name>A0A419EYZ7_9BACT</name>
<dbReference type="PROSITE" id="PS00622">
    <property type="entry name" value="HTH_LUXR_1"/>
    <property type="match status" value="1"/>
</dbReference>